<evidence type="ECO:0000313" key="1">
    <source>
        <dbReference type="EMBL" id="CAB4546724.1"/>
    </source>
</evidence>
<organism evidence="1">
    <name type="scientific">freshwater metagenome</name>
    <dbReference type="NCBI Taxonomy" id="449393"/>
    <lineage>
        <taxon>unclassified sequences</taxon>
        <taxon>metagenomes</taxon>
        <taxon>ecological metagenomes</taxon>
    </lineage>
</organism>
<accession>A0A6J6C6M5</accession>
<proteinExistence type="predicted"/>
<name>A0A6J6C6M5_9ZZZZ</name>
<dbReference type="EMBL" id="CAEZSU010000044">
    <property type="protein sequence ID" value="CAB4546724.1"/>
    <property type="molecule type" value="Genomic_DNA"/>
</dbReference>
<dbReference type="AlphaFoldDB" id="A0A6J6C6M5"/>
<sequence>MAHNTSLISAVELHVFQHHRHVLSWNFLADQPRHHLAQERLIGRWWQNAAGITEADDCFESAGANLSFLFLRQVALDLIKE</sequence>
<gene>
    <name evidence="1" type="ORF">UFOPK1495_00562</name>
</gene>
<reference evidence="1" key="1">
    <citation type="submission" date="2020-05" db="EMBL/GenBank/DDBJ databases">
        <authorList>
            <person name="Chiriac C."/>
            <person name="Salcher M."/>
            <person name="Ghai R."/>
            <person name="Kavagutti S V."/>
        </authorList>
    </citation>
    <scope>NUCLEOTIDE SEQUENCE</scope>
</reference>
<protein>
    <submittedName>
        <fullName evidence="1">Unannotated protein</fullName>
    </submittedName>
</protein>